<gene>
    <name evidence="17" type="ORF">BDQ12DRAFT_675560</name>
</gene>
<protein>
    <recommendedName>
        <fullName evidence="5">NADH dehydrogenase [ubiquinone] 1 beta subcomplex subunit 9</fullName>
    </recommendedName>
    <alternativeName>
        <fullName evidence="14">Complex I-B22</fullName>
    </alternativeName>
    <alternativeName>
        <fullName evidence="15">NADH-ubiquinone oxidoreductase B22 subunit</fullName>
    </alternativeName>
</protein>
<evidence type="ECO:0000256" key="15">
    <source>
        <dbReference type="ARBA" id="ARBA00032528"/>
    </source>
</evidence>
<dbReference type="InterPro" id="IPR033034">
    <property type="entry name" value="NDUFB9"/>
</dbReference>
<dbReference type="OrthoDB" id="13598at2759"/>
<evidence type="ECO:0000256" key="12">
    <source>
        <dbReference type="ARBA" id="ARBA00023128"/>
    </source>
</evidence>
<comment type="subcellular location">
    <subcellularLocation>
        <location evidence="2">Mitochondrion inner membrane</location>
        <topology evidence="2">Peripheral membrane protein</topology>
        <orientation evidence="2">Matrix side</orientation>
    </subcellularLocation>
</comment>
<dbReference type="CDD" id="cd20263">
    <property type="entry name" value="Complex1_LYR_NDUFB9_LYRM3"/>
    <property type="match status" value="1"/>
</dbReference>
<evidence type="ECO:0000256" key="6">
    <source>
        <dbReference type="ARBA" id="ARBA00022448"/>
    </source>
</evidence>
<evidence type="ECO:0000256" key="10">
    <source>
        <dbReference type="ARBA" id="ARBA00022982"/>
    </source>
</evidence>
<evidence type="ECO:0000313" key="17">
    <source>
        <dbReference type="EMBL" id="TFK43796.1"/>
    </source>
</evidence>
<evidence type="ECO:0000256" key="9">
    <source>
        <dbReference type="ARBA" id="ARBA00022792"/>
    </source>
</evidence>
<dbReference type="GO" id="GO:0006120">
    <property type="term" value="P:mitochondrial electron transport, NADH to ubiquinone"/>
    <property type="evidence" value="ECO:0007669"/>
    <property type="project" value="InterPro"/>
</dbReference>
<organism evidence="17 18">
    <name type="scientific">Crucibulum laeve</name>
    <dbReference type="NCBI Taxonomy" id="68775"/>
    <lineage>
        <taxon>Eukaryota</taxon>
        <taxon>Fungi</taxon>
        <taxon>Dikarya</taxon>
        <taxon>Basidiomycota</taxon>
        <taxon>Agaricomycotina</taxon>
        <taxon>Agaricomycetes</taxon>
        <taxon>Agaricomycetidae</taxon>
        <taxon>Agaricales</taxon>
        <taxon>Agaricineae</taxon>
        <taxon>Nidulariaceae</taxon>
        <taxon>Crucibulum</taxon>
    </lineage>
</organism>
<dbReference type="InterPro" id="IPR045292">
    <property type="entry name" value="Complex1_LYR_NDUFB9_LYRM3"/>
</dbReference>
<keyword evidence="10" id="KW-0249">Electron transport</keyword>
<evidence type="ECO:0000313" key="18">
    <source>
        <dbReference type="Proteomes" id="UP000308652"/>
    </source>
</evidence>
<sequence length="109" mass="12900">MSTSPFSSAHRLYVKSLYKRYLTNALDWTVRRDLWRPQALQIRAEFERNRNVHDPRALAIILEKAEAELARRRHPDPYISPMFPGGTKWERNLPPNMGPLYDHEAQPHH</sequence>
<keyword evidence="13" id="KW-0472">Membrane</keyword>
<comment type="similarity">
    <text evidence="3">Belongs to the complex I LYR family.</text>
</comment>
<feature type="domain" description="Complex 1 LYR protein" evidence="16">
    <location>
        <begin position="14"/>
        <end position="70"/>
    </location>
</feature>
<dbReference type="PANTHER" id="PTHR12868:SF0">
    <property type="entry name" value="NADH DEHYDROGENASE [UBIQUINONE] 1 BETA SUBCOMPLEX SUBUNIT 9"/>
    <property type="match status" value="1"/>
</dbReference>
<dbReference type="STRING" id="68775.A0A5C3MHD8"/>
<evidence type="ECO:0000256" key="7">
    <source>
        <dbReference type="ARBA" id="ARBA00022553"/>
    </source>
</evidence>
<dbReference type="AlphaFoldDB" id="A0A5C3MHD8"/>
<dbReference type="InterPro" id="IPR008011">
    <property type="entry name" value="Complex1_LYR_dom"/>
</dbReference>
<keyword evidence="18" id="KW-1185">Reference proteome</keyword>
<proteinExistence type="inferred from homology"/>
<keyword evidence="11" id="KW-0007">Acetylation</keyword>
<keyword evidence="8" id="KW-0679">Respiratory chain</keyword>
<dbReference type="PANTHER" id="PTHR12868">
    <property type="entry name" value="NADH-UBIQUINONE OXIDOREDUCTASE B22 SUBUNIT"/>
    <property type="match status" value="1"/>
</dbReference>
<evidence type="ECO:0000256" key="4">
    <source>
        <dbReference type="ARBA" id="ARBA00011790"/>
    </source>
</evidence>
<evidence type="ECO:0000256" key="5">
    <source>
        <dbReference type="ARBA" id="ARBA00018684"/>
    </source>
</evidence>
<evidence type="ECO:0000256" key="11">
    <source>
        <dbReference type="ARBA" id="ARBA00022990"/>
    </source>
</evidence>
<keyword evidence="9" id="KW-0999">Mitochondrion inner membrane</keyword>
<name>A0A5C3MHD8_9AGAR</name>
<comment type="subunit">
    <text evidence="4">Mammalian complex I is composed of 45 different subunits.</text>
</comment>
<keyword evidence="12" id="KW-0496">Mitochondrion</keyword>
<dbReference type="Pfam" id="PF05347">
    <property type="entry name" value="Complex1_LYR"/>
    <property type="match status" value="1"/>
</dbReference>
<evidence type="ECO:0000256" key="14">
    <source>
        <dbReference type="ARBA" id="ARBA00030192"/>
    </source>
</evidence>
<evidence type="ECO:0000256" key="1">
    <source>
        <dbReference type="ARBA" id="ARBA00002920"/>
    </source>
</evidence>
<keyword evidence="7" id="KW-0597">Phosphoprotein</keyword>
<dbReference type="Proteomes" id="UP000308652">
    <property type="component" value="Unassembled WGS sequence"/>
</dbReference>
<dbReference type="EMBL" id="ML213591">
    <property type="protein sequence ID" value="TFK43796.1"/>
    <property type="molecule type" value="Genomic_DNA"/>
</dbReference>
<accession>A0A5C3MHD8</accession>
<evidence type="ECO:0000256" key="3">
    <source>
        <dbReference type="ARBA" id="ARBA00009508"/>
    </source>
</evidence>
<comment type="function">
    <text evidence="1">Accessory subunit of the mitochondrial membrane respiratory chain NADH dehydrogenase (Complex I), that is believed to be not involved in catalysis. Complex I functions in the transfer of electrons from NADH to the respiratory chain. The immediate electron acceptor for the enzyme is believed to be ubiquinone.</text>
</comment>
<evidence type="ECO:0000259" key="16">
    <source>
        <dbReference type="Pfam" id="PF05347"/>
    </source>
</evidence>
<reference evidence="17 18" key="1">
    <citation type="journal article" date="2019" name="Nat. Ecol. Evol.">
        <title>Megaphylogeny resolves global patterns of mushroom evolution.</title>
        <authorList>
            <person name="Varga T."/>
            <person name="Krizsan K."/>
            <person name="Foldi C."/>
            <person name="Dima B."/>
            <person name="Sanchez-Garcia M."/>
            <person name="Sanchez-Ramirez S."/>
            <person name="Szollosi G.J."/>
            <person name="Szarkandi J.G."/>
            <person name="Papp V."/>
            <person name="Albert L."/>
            <person name="Andreopoulos W."/>
            <person name="Angelini C."/>
            <person name="Antonin V."/>
            <person name="Barry K.W."/>
            <person name="Bougher N.L."/>
            <person name="Buchanan P."/>
            <person name="Buyck B."/>
            <person name="Bense V."/>
            <person name="Catcheside P."/>
            <person name="Chovatia M."/>
            <person name="Cooper J."/>
            <person name="Damon W."/>
            <person name="Desjardin D."/>
            <person name="Finy P."/>
            <person name="Geml J."/>
            <person name="Haridas S."/>
            <person name="Hughes K."/>
            <person name="Justo A."/>
            <person name="Karasinski D."/>
            <person name="Kautmanova I."/>
            <person name="Kiss B."/>
            <person name="Kocsube S."/>
            <person name="Kotiranta H."/>
            <person name="LaButti K.M."/>
            <person name="Lechner B.E."/>
            <person name="Liimatainen K."/>
            <person name="Lipzen A."/>
            <person name="Lukacs Z."/>
            <person name="Mihaltcheva S."/>
            <person name="Morgado L.N."/>
            <person name="Niskanen T."/>
            <person name="Noordeloos M.E."/>
            <person name="Ohm R.A."/>
            <person name="Ortiz-Santana B."/>
            <person name="Ovrebo C."/>
            <person name="Racz N."/>
            <person name="Riley R."/>
            <person name="Savchenko A."/>
            <person name="Shiryaev A."/>
            <person name="Soop K."/>
            <person name="Spirin V."/>
            <person name="Szebenyi C."/>
            <person name="Tomsovsky M."/>
            <person name="Tulloss R.E."/>
            <person name="Uehling J."/>
            <person name="Grigoriev I.V."/>
            <person name="Vagvolgyi C."/>
            <person name="Papp T."/>
            <person name="Martin F.M."/>
            <person name="Miettinen O."/>
            <person name="Hibbett D.S."/>
            <person name="Nagy L.G."/>
        </authorList>
    </citation>
    <scope>NUCLEOTIDE SEQUENCE [LARGE SCALE GENOMIC DNA]</scope>
    <source>
        <strain evidence="17 18">CBS 166.37</strain>
    </source>
</reference>
<evidence type="ECO:0000256" key="13">
    <source>
        <dbReference type="ARBA" id="ARBA00023136"/>
    </source>
</evidence>
<evidence type="ECO:0000256" key="8">
    <source>
        <dbReference type="ARBA" id="ARBA00022660"/>
    </source>
</evidence>
<keyword evidence="6" id="KW-0813">Transport</keyword>
<dbReference type="GO" id="GO:0005743">
    <property type="term" value="C:mitochondrial inner membrane"/>
    <property type="evidence" value="ECO:0007669"/>
    <property type="project" value="UniProtKB-SubCell"/>
</dbReference>
<evidence type="ECO:0000256" key="2">
    <source>
        <dbReference type="ARBA" id="ARBA00004443"/>
    </source>
</evidence>